<dbReference type="Proteomes" id="UP000001036">
    <property type="component" value="Chromosome"/>
</dbReference>
<dbReference type="RefSeq" id="WP_012487453.1">
    <property type="nucleotide sequence ID" value="NC_010995.1"/>
</dbReference>
<dbReference type="InterPro" id="IPR006121">
    <property type="entry name" value="HMA_dom"/>
</dbReference>
<dbReference type="InterPro" id="IPR036163">
    <property type="entry name" value="HMA_dom_sf"/>
</dbReference>
<feature type="domain" description="HMA" evidence="1">
    <location>
        <begin position="1"/>
        <end position="63"/>
    </location>
</feature>
<keyword evidence="3" id="KW-1185">Reference proteome</keyword>
<organism evidence="2 3">
    <name type="scientific">Cellvibrio japonicus (strain Ueda107)</name>
    <name type="common">Pseudomonas fluorescens subsp. cellulosa</name>
    <dbReference type="NCBI Taxonomy" id="498211"/>
    <lineage>
        <taxon>Bacteria</taxon>
        <taxon>Pseudomonadati</taxon>
        <taxon>Pseudomonadota</taxon>
        <taxon>Gammaproteobacteria</taxon>
        <taxon>Cellvibrionales</taxon>
        <taxon>Cellvibrionaceae</taxon>
        <taxon>Cellvibrio</taxon>
    </lineage>
</organism>
<protein>
    <submittedName>
        <fullName evidence="2">Periplasmic metal-binding protein-related protein</fullName>
    </submittedName>
</protein>
<dbReference type="OrthoDB" id="9814359at2"/>
<proteinExistence type="predicted"/>
<gene>
    <name evidence="2" type="ordered locus">CJA_1835</name>
</gene>
<dbReference type="Pfam" id="PF00403">
    <property type="entry name" value="HMA"/>
    <property type="match status" value="1"/>
</dbReference>
<evidence type="ECO:0000313" key="3">
    <source>
        <dbReference type="Proteomes" id="UP000001036"/>
    </source>
</evidence>
<dbReference type="PROSITE" id="PS50846">
    <property type="entry name" value="HMA_2"/>
    <property type="match status" value="1"/>
</dbReference>
<name>B3PFX0_CELJU</name>
<accession>B3PFX0</accession>
<dbReference type="eggNOG" id="COG2608">
    <property type="taxonomic scope" value="Bacteria"/>
</dbReference>
<dbReference type="STRING" id="498211.CJA_1835"/>
<evidence type="ECO:0000313" key="2">
    <source>
        <dbReference type="EMBL" id="ACE82727.1"/>
    </source>
</evidence>
<dbReference type="SUPFAM" id="SSF55008">
    <property type="entry name" value="HMA, heavy metal-associated domain"/>
    <property type="match status" value="1"/>
</dbReference>
<dbReference type="Gene3D" id="3.30.70.100">
    <property type="match status" value="1"/>
</dbReference>
<dbReference type="GO" id="GO:0046872">
    <property type="term" value="F:metal ion binding"/>
    <property type="evidence" value="ECO:0007669"/>
    <property type="project" value="InterPro"/>
</dbReference>
<reference evidence="2 3" key="1">
    <citation type="journal article" date="2008" name="J. Bacteriol.">
        <title>Insights into plant cell wall degradation from the genome sequence of the soil bacterium Cellvibrio japonicus.</title>
        <authorList>
            <person name="Deboy R.T."/>
            <person name="Mongodin E.F."/>
            <person name="Fouts D.E."/>
            <person name="Tailford L.E."/>
            <person name="Khouri H."/>
            <person name="Emerson J.B."/>
            <person name="Mohamoud Y."/>
            <person name="Watkins K."/>
            <person name="Henrissat B."/>
            <person name="Gilbert H.J."/>
            <person name="Nelson K.E."/>
        </authorList>
    </citation>
    <scope>NUCLEOTIDE SEQUENCE [LARGE SCALE GENOMIC DNA]</scope>
    <source>
        <strain evidence="2 3">Ueda107</strain>
    </source>
</reference>
<evidence type="ECO:0000259" key="1">
    <source>
        <dbReference type="PROSITE" id="PS50846"/>
    </source>
</evidence>
<dbReference type="AlphaFoldDB" id="B3PFX0"/>
<dbReference type="HOGENOM" id="CLU_134973_5_0_6"/>
<sequence length="67" mass="7113">MTTLLVKNMTCGSCARHITQAVKALDPDAQLTIDIPARKVSIDSTQPVGDLVKAIEAVDYEVAVASE</sequence>
<dbReference type="EMBL" id="CP000934">
    <property type="protein sequence ID" value="ACE82727.1"/>
    <property type="molecule type" value="Genomic_DNA"/>
</dbReference>
<dbReference type="KEGG" id="cja:CJA_1835"/>
<dbReference type="CDD" id="cd00371">
    <property type="entry name" value="HMA"/>
    <property type="match status" value="1"/>
</dbReference>